<gene>
    <name evidence="1" type="ORF">BLS_002070</name>
</gene>
<comment type="caution">
    <text evidence="1">The sequence shown here is derived from an EMBL/GenBank/DDBJ whole genome shotgun (WGS) entry which is preliminary data.</text>
</comment>
<proteinExistence type="predicted"/>
<evidence type="ECO:0000313" key="2">
    <source>
        <dbReference type="Proteomes" id="UP000433883"/>
    </source>
</evidence>
<protein>
    <submittedName>
        <fullName evidence="1">Uncharacterized protein</fullName>
    </submittedName>
</protein>
<name>A0A8H3U1F6_VENIN</name>
<organism evidence="1 2">
    <name type="scientific">Venturia inaequalis</name>
    <name type="common">Apple scab fungus</name>
    <dbReference type="NCBI Taxonomy" id="5025"/>
    <lineage>
        <taxon>Eukaryota</taxon>
        <taxon>Fungi</taxon>
        <taxon>Dikarya</taxon>
        <taxon>Ascomycota</taxon>
        <taxon>Pezizomycotina</taxon>
        <taxon>Dothideomycetes</taxon>
        <taxon>Pleosporomycetidae</taxon>
        <taxon>Venturiales</taxon>
        <taxon>Venturiaceae</taxon>
        <taxon>Venturia</taxon>
    </lineage>
</organism>
<reference evidence="1 2" key="1">
    <citation type="submission" date="2019-11" db="EMBL/GenBank/DDBJ databases">
        <title>Venturia inaequalis Genome Resource.</title>
        <authorList>
            <person name="Lichtner F.J."/>
        </authorList>
    </citation>
    <scope>NUCLEOTIDE SEQUENCE [LARGE SCALE GENOMIC DNA]</scope>
    <source>
        <strain evidence="1">Bline_iso_100314</strain>
    </source>
</reference>
<evidence type="ECO:0000313" key="1">
    <source>
        <dbReference type="EMBL" id="KAE9961447.1"/>
    </source>
</evidence>
<accession>A0A8H3U1F6</accession>
<dbReference type="Proteomes" id="UP000433883">
    <property type="component" value="Unassembled WGS sequence"/>
</dbReference>
<dbReference type="AlphaFoldDB" id="A0A8H3U1F6"/>
<dbReference type="EMBL" id="WNWQ01001533">
    <property type="protein sequence ID" value="KAE9961447.1"/>
    <property type="molecule type" value="Genomic_DNA"/>
</dbReference>
<sequence>MAFRCHSATATAIVCSFVLFLAILLNQRFSKYDNTIQNLNRTFHGHIESIISPLPSETKVAVSFHDHGSTPRVKPHIVPRIDSDDSDDDDVVEFNLKLEDDDGNPTDTLRLYKDAIFKGTQHRCLMNADLRQAVEMVTRSDKWRNRPLQSIYSNPQEEFQKWGWELSRTGLWEDSLETFTSPEFYKYGLVKLMDSLGLSTDVKHWYVSKVTQSKEWSVDGKKRPALLDFLGRPHYWYQVATNGVSLDSSARTIILPVMHSPSVRRIKKLPEFPPGTLPPDLKSCSDLVYLMYYLSAQSIDPTIGPSGGPEVSIPAPKYFIIPGIETSEVVAVFEHIFQRNELGHVDAPGKKWAANSVEGKALIGTLHGAAISFFLLQHKQEFGVKVIRTISVWHTKVTEEDGLAWHMWVEIGDPQPVSVESFPNEHADRGQAVSKGGDLVCMMEMALPKAQEWASRSTKWDGLTVQSRFYDPEEMTKWGWVDSSSKDNLIFLGTTEYFLDGLELEPNNDDEWVSSNWDHLNTWTVGSDSGPAIPEAGYMNFFNKDKTHPVLIVHQMYSPSYFVNTKKSPGPAPALSKPSDLWYLQWYQHGLSYLDFPSVASKRRIPAPRHIFIQNIITPEVMQLLDKLLVNNKADIEDEEGQVFDPASEDGKMVLGTRHGSAVCMFLIQHKEQFGDQTVVGIRVWKDFVGWFVDFEIGQGKEDDSTAIELEKRVLYKAKI</sequence>